<sequence length="186" mass="21109">MCITATQRGALAGGLKTKLINFEFLRESRNRDFGTGFYTTIDLNQAMTWPVGKLIRRIESGAETISSNEIPAVAKIRIYPERYGDDISVKDFRGESFDWVRFVLNHRYDSSLDRCLCDTREDMPHPQIVCGSMADNDTGDVIAEFIQSGMSLDEAEHINWFGRNITRSRDGNRLLGLELGDQIAFF</sequence>
<evidence type="ECO:0000313" key="1">
    <source>
        <dbReference type="EMBL" id="MDG0809689.1"/>
    </source>
</evidence>
<dbReference type="Proteomes" id="UP001153404">
    <property type="component" value="Unassembled WGS sequence"/>
</dbReference>
<dbReference type="AlphaFoldDB" id="A0A9X4KRB5"/>
<organism evidence="1 2">
    <name type="scientific">Cohnella rhizosphaerae</name>
    <dbReference type="NCBI Taxonomy" id="1457232"/>
    <lineage>
        <taxon>Bacteria</taxon>
        <taxon>Bacillati</taxon>
        <taxon>Bacillota</taxon>
        <taxon>Bacilli</taxon>
        <taxon>Bacillales</taxon>
        <taxon>Paenibacillaceae</taxon>
        <taxon>Cohnella</taxon>
    </lineage>
</organism>
<dbReference type="EMBL" id="JAPDIA010000003">
    <property type="protein sequence ID" value="MDG0809689.1"/>
    <property type="molecule type" value="Genomic_DNA"/>
</dbReference>
<dbReference type="RefSeq" id="WP_277531140.1">
    <property type="nucleotide sequence ID" value="NZ_JAPDIA010000003.1"/>
</dbReference>
<keyword evidence="2" id="KW-1185">Reference proteome</keyword>
<accession>A0A9X4KRB5</accession>
<dbReference type="InterPro" id="IPR025051">
    <property type="entry name" value="DUF3990"/>
</dbReference>
<evidence type="ECO:0000313" key="2">
    <source>
        <dbReference type="Proteomes" id="UP001153404"/>
    </source>
</evidence>
<protein>
    <submittedName>
        <fullName evidence="1">DUF3990 domain-containing protein</fullName>
    </submittedName>
</protein>
<name>A0A9X4KRB5_9BACL</name>
<reference evidence="1" key="1">
    <citation type="submission" date="2022-10" db="EMBL/GenBank/DDBJ databases">
        <title>Comparative genomic analysis of Cohnella hashimotonis sp. nov., isolated from the International Space Station.</title>
        <authorList>
            <person name="Simpson A."/>
            <person name="Venkateswaran K."/>
        </authorList>
    </citation>
    <scope>NUCLEOTIDE SEQUENCE</scope>
    <source>
        <strain evidence="1">DSM 28161</strain>
    </source>
</reference>
<gene>
    <name evidence="1" type="ORF">OMP40_10285</name>
</gene>
<dbReference type="Pfam" id="PF13151">
    <property type="entry name" value="DUF3990"/>
    <property type="match status" value="1"/>
</dbReference>
<comment type="caution">
    <text evidence="1">The sequence shown here is derived from an EMBL/GenBank/DDBJ whole genome shotgun (WGS) entry which is preliminary data.</text>
</comment>
<proteinExistence type="predicted"/>